<evidence type="ECO:0000313" key="3">
    <source>
        <dbReference type="Proteomes" id="UP000248886"/>
    </source>
</evidence>
<accession>A0A2W1KDH8</accession>
<proteinExistence type="predicted"/>
<organism evidence="2 3">
    <name type="scientific">Acidithiobacillus ferrooxidans</name>
    <name type="common">Thiobacillus ferrooxidans</name>
    <dbReference type="NCBI Taxonomy" id="920"/>
    <lineage>
        <taxon>Bacteria</taxon>
        <taxon>Pseudomonadati</taxon>
        <taxon>Pseudomonadota</taxon>
        <taxon>Acidithiobacillia</taxon>
        <taxon>Acidithiobacillales</taxon>
        <taxon>Acidithiobacillaceae</taxon>
        <taxon>Acidithiobacillus</taxon>
    </lineage>
</organism>
<comment type="caution">
    <text evidence="2">The sequence shown here is derived from an EMBL/GenBank/DDBJ whole genome shotgun (WGS) entry which is preliminary data.</text>
</comment>
<evidence type="ECO:0000313" key="2">
    <source>
        <dbReference type="EMBL" id="PZD80402.1"/>
    </source>
</evidence>
<dbReference type="PANTHER" id="PTHR44086">
    <property type="entry name" value="THIOSULFATE SULFURTRANSFERASE RDL2, MITOCHONDRIAL-RELATED"/>
    <property type="match status" value="1"/>
</dbReference>
<dbReference type="RefSeq" id="WP_009566758.1">
    <property type="nucleotide sequence ID" value="NZ_AP025160.1"/>
</dbReference>
<dbReference type="EMBL" id="QKQP01000006">
    <property type="protein sequence ID" value="PZD80402.1"/>
    <property type="molecule type" value="Genomic_DNA"/>
</dbReference>
<dbReference type="GeneID" id="65279445"/>
<dbReference type="GO" id="GO:0004792">
    <property type="term" value="F:thiosulfate-cyanide sulfurtransferase activity"/>
    <property type="evidence" value="ECO:0007669"/>
    <property type="project" value="TreeGrafter"/>
</dbReference>
<feature type="domain" description="Rhodanese" evidence="1">
    <location>
        <begin position="18"/>
        <end position="128"/>
    </location>
</feature>
<dbReference type="Proteomes" id="UP000248886">
    <property type="component" value="Unassembled WGS sequence"/>
</dbReference>
<dbReference type="CDD" id="cd00158">
    <property type="entry name" value="RHOD"/>
    <property type="match status" value="1"/>
</dbReference>
<dbReference type="SMART" id="SM00450">
    <property type="entry name" value="RHOD"/>
    <property type="match status" value="1"/>
</dbReference>
<dbReference type="SUPFAM" id="SSF52821">
    <property type="entry name" value="Rhodanese/Cell cycle control phosphatase"/>
    <property type="match status" value="1"/>
</dbReference>
<dbReference type="PANTHER" id="PTHR44086:SF10">
    <property type="entry name" value="THIOSULFATE SULFURTRANSFERASE_RHODANESE-LIKE DOMAIN-CONTAINING PROTEIN 3"/>
    <property type="match status" value="1"/>
</dbReference>
<name>A0A2W1KDH8_ACIFR</name>
<dbReference type="PROSITE" id="PS50206">
    <property type="entry name" value="RHODANESE_3"/>
    <property type="match status" value="1"/>
</dbReference>
<dbReference type="AlphaFoldDB" id="A0A2W1KDH8"/>
<dbReference type="Pfam" id="PF00581">
    <property type="entry name" value="Rhodanese"/>
    <property type="match status" value="1"/>
</dbReference>
<reference evidence="2 3" key="1">
    <citation type="submission" date="2018-06" db="EMBL/GenBank/DDBJ databases">
        <title>Draft sequence of Acidithiobacillus ferrooxidans CCM 4253.</title>
        <authorList>
            <person name="Moya-Beltran A."/>
            <person name="Castro M."/>
            <person name="Covarrubias P.C."/>
            <person name="Issotta F."/>
            <person name="Janiczek O."/>
            <person name="Mandl M."/>
            <person name="Kucera J."/>
            <person name="Quatrini R."/>
        </authorList>
    </citation>
    <scope>NUCLEOTIDE SEQUENCE [LARGE SCALE GENOMIC DNA]</scope>
    <source>
        <strain evidence="2 3">CCM 4253</strain>
    </source>
</reference>
<dbReference type="SMR" id="A0A2W1KDH8"/>
<dbReference type="Gene3D" id="3.40.250.10">
    <property type="entry name" value="Rhodanese-like domain"/>
    <property type="match status" value="1"/>
</dbReference>
<sequence>MSHLIKEATCQQALAALGDRDSVVIDVRCQEEYALYGQIAGAHLIPWKLIRDDALVDNQHFHREVKNAVSNCKGGLGGFKLYFICGSGNRSCDAAECALDMLGDDGYEVYNVVGGIDEWVCSGLPTSPAALSA</sequence>
<dbReference type="InterPro" id="IPR001763">
    <property type="entry name" value="Rhodanese-like_dom"/>
</dbReference>
<dbReference type="InterPro" id="IPR036873">
    <property type="entry name" value="Rhodanese-like_dom_sf"/>
</dbReference>
<gene>
    <name evidence="2" type="ORF">DN052_12960</name>
</gene>
<dbReference type="OrthoDB" id="9791096at2"/>
<evidence type="ECO:0000259" key="1">
    <source>
        <dbReference type="PROSITE" id="PS50206"/>
    </source>
</evidence>
<protein>
    <submittedName>
        <fullName evidence="2">Rhodanese-like domain-containing protein</fullName>
    </submittedName>
</protein>